<name>A0AAN7KYT2_9MYRT</name>
<dbReference type="Proteomes" id="UP001345219">
    <property type="component" value="Chromosome 18"/>
</dbReference>
<sequence>MSWFRSAVSRAVEVGGRNNLTRAVREYAGSVVNHAGSAVAEGARFLQGSRNVQSFKNTVKRLEEDSVSCRGIERVRLLRRWLVALKEVERISAFTIENDSTDNVSPDEYKDSPRPTLVYYYDSDLGSEPRNFRDVFLHSQAIEGITLSMILETPTEEELLLLTELYRICLKEGMDIQNKVVDSIQDLAKSFTGYQDEVLVKREDLLQYAQGAIAGLKLSAEVARIDAETLGLKEKLQEMNAPQLFSSEVDETSSIESGFASTEALEAALAQIQFCSMLELLLLRKKSLRYGVSPEVYTEKVHKLKVLSESLANSSSKAEKRITDNRTQKEEALNFRISKTKEINQAEKEVAAEIVELEKQKDELEAALKKVNSSLSAARQRSQNTKEEREQFDEASNQILVHFKLKEDELSRSILSYRVEADVVNTWIHFLKDTWGLQTSCLVQNEKQLSGELEKYGDYLVNLSIHLLSAYKLGLDTATSSIKRLVEDLGSSPRLGAAASSTLDTNKGIRYWRKMEEEYIDLEAKIVTTLSVVETMKKQFYISSEGIYRYRTSLTYGLLRISPGHYVKEKKHSRNGDWCRKDEQRVKDLFEAIEKIQADFDSMERPVLEIESPTKLRTSLSDIGRHPNGPTTSEDVSESPTNSPTIKKEWNPKMDADLTKLMVELGESDSYGSPKDISDWESDEFLKDFPPMAVTDIAALTSNPKIELPVSKWNEDYRGSGLNIDW</sequence>
<keyword evidence="4" id="KW-1185">Reference proteome</keyword>
<gene>
    <name evidence="3" type="ORF">SAY87_024028</name>
</gene>
<feature type="region of interest" description="Disordered" evidence="2">
    <location>
        <begin position="616"/>
        <end position="649"/>
    </location>
</feature>
<dbReference type="PANTHER" id="PTHR34121">
    <property type="entry name" value="MYOSIN-11"/>
    <property type="match status" value="1"/>
</dbReference>
<reference evidence="3 4" key="1">
    <citation type="journal article" date="2023" name="Hortic Res">
        <title>Pangenome of water caltrop reveals structural variations and asymmetric subgenome divergence after allopolyploidization.</title>
        <authorList>
            <person name="Zhang X."/>
            <person name="Chen Y."/>
            <person name="Wang L."/>
            <person name="Yuan Y."/>
            <person name="Fang M."/>
            <person name="Shi L."/>
            <person name="Lu R."/>
            <person name="Comes H.P."/>
            <person name="Ma Y."/>
            <person name="Chen Y."/>
            <person name="Huang G."/>
            <person name="Zhou Y."/>
            <person name="Zheng Z."/>
            <person name="Qiu Y."/>
        </authorList>
    </citation>
    <scope>NUCLEOTIDE SEQUENCE [LARGE SCALE GENOMIC DNA]</scope>
    <source>
        <tissue evidence="3">Roots</tissue>
    </source>
</reference>
<keyword evidence="1" id="KW-0175">Coiled coil</keyword>
<organism evidence="3 4">
    <name type="scientific">Trapa incisa</name>
    <dbReference type="NCBI Taxonomy" id="236973"/>
    <lineage>
        <taxon>Eukaryota</taxon>
        <taxon>Viridiplantae</taxon>
        <taxon>Streptophyta</taxon>
        <taxon>Embryophyta</taxon>
        <taxon>Tracheophyta</taxon>
        <taxon>Spermatophyta</taxon>
        <taxon>Magnoliopsida</taxon>
        <taxon>eudicotyledons</taxon>
        <taxon>Gunneridae</taxon>
        <taxon>Pentapetalae</taxon>
        <taxon>rosids</taxon>
        <taxon>malvids</taxon>
        <taxon>Myrtales</taxon>
        <taxon>Lythraceae</taxon>
        <taxon>Trapa</taxon>
    </lineage>
</organism>
<evidence type="ECO:0000256" key="1">
    <source>
        <dbReference type="SAM" id="Coils"/>
    </source>
</evidence>
<protein>
    <submittedName>
        <fullName evidence="3">Uncharacterized protein</fullName>
    </submittedName>
</protein>
<accession>A0AAN7KYT2</accession>
<evidence type="ECO:0000256" key="2">
    <source>
        <dbReference type="SAM" id="MobiDB-lite"/>
    </source>
</evidence>
<dbReference type="PANTHER" id="PTHR34121:SF5">
    <property type="entry name" value="CENTROSOMAL PROTEIN OF 135 KDA-LIKE PROTEIN"/>
    <property type="match status" value="1"/>
</dbReference>
<proteinExistence type="predicted"/>
<evidence type="ECO:0000313" key="4">
    <source>
        <dbReference type="Proteomes" id="UP001345219"/>
    </source>
</evidence>
<evidence type="ECO:0000313" key="3">
    <source>
        <dbReference type="EMBL" id="KAK4776067.1"/>
    </source>
</evidence>
<dbReference type="EMBL" id="JAXIOK010000003">
    <property type="protein sequence ID" value="KAK4776067.1"/>
    <property type="molecule type" value="Genomic_DNA"/>
</dbReference>
<comment type="caution">
    <text evidence="3">The sequence shown here is derived from an EMBL/GenBank/DDBJ whole genome shotgun (WGS) entry which is preliminary data.</text>
</comment>
<feature type="coiled-coil region" evidence="1">
    <location>
        <begin position="340"/>
        <end position="395"/>
    </location>
</feature>
<feature type="compositionally biased region" description="Polar residues" evidence="2">
    <location>
        <begin position="629"/>
        <end position="645"/>
    </location>
</feature>
<dbReference type="AlphaFoldDB" id="A0AAN7KYT2"/>